<dbReference type="PANTHER" id="PTHR44591:SF3">
    <property type="entry name" value="RESPONSE REGULATORY DOMAIN-CONTAINING PROTEIN"/>
    <property type="match status" value="1"/>
</dbReference>
<organism evidence="6 7">
    <name type="scientific">Roseburia hominis</name>
    <dbReference type="NCBI Taxonomy" id="301301"/>
    <lineage>
        <taxon>Bacteria</taxon>
        <taxon>Bacillati</taxon>
        <taxon>Bacillota</taxon>
        <taxon>Clostridia</taxon>
        <taxon>Lachnospirales</taxon>
        <taxon>Lachnospiraceae</taxon>
        <taxon>Roseburia</taxon>
    </lineage>
</organism>
<evidence type="ECO:0000256" key="4">
    <source>
        <dbReference type="PROSITE-ProRule" id="PRU00169"/>
    </source>
</evidence>
<comment type="caution">
    <text evidence="4">Lacks conserved residue(s) required for the propagation of feature annotation.</text>
</comment>
<gene>
    <name evidence="6" type="ORF">DWX93_03730</name>
</gene>
<evidence type="ECO:0000256" key="1">
    <source>
        <dbReference type="ARBA" id="ARBA00018672"/>
    </source>
</evidence>
<name>A0A395VG30_9FIRM</name>
<dbReference type="SMART" id="SM00448">
    <property type="entry name" value="REC"/>
    <property type="match status" value="2"/>
</dbReference>
<dbReference type="PANTHER" id="PTHR44591">
    <property type="entry name" value="STRESS RESPONSE REGULATOR PROTEIN 1"/>
    <property type="match status" value="1"/>
</dbReference>
<dbReference type="PROSITE" id="PS50110">
    <property type="entry name" value="RESPONSE_REGULATORY"/>
    <property type="match status" value="2"/>
</dbReference>
<dbReference type="InterPro" id="IPR050595">
    <property type="entry name" value="Bact_response_regulator"/>
</dbReference>
<feature type="domain" description="Response regulatory" evidence="5">
    <location>
        <begin position="352"/>
        <end position="470"/>
    </location>
</feature>
<dbReference type="AlphaFoldDB" id="A0A395VG30"/>
<dbReference type="Pfam" id="PF00072">
    <property type="entry name" value="Response_reg"/>
    <property type="match status" value="1"/>
</dbReference>
<sequence length="484" mass="54767">MQKNRVMLVADDIDVNRASFRAMFEEEYEVLEAGDGNETLKILEERKVDIVILDMCMPVKSGKQVLKQMKADPKLLDIPVIVKTVIGEERELEMLEMGADDFIFSPCEPEVVKKRVFNIMTRYETLAERLESQRHLSTVREHLLFQVARTVRTDVAVIEECYREMTGQRTENKSVGLEDMYRHLERIRELTDSVLDGQIVGAGESVCDTFQISDVVAELTSECRTICTEMGIEVTVQEGEIFCEYLVGDVRRLKQIWARLLKKAYINARPGCRIFTGYREVRTGEDELELELAVQGSIDGGEDYPLIKSLVELLHGTMCVEVQEDAQILCRVFLPFRIGKAIGQPKSFAGLKTLLLDDNELSRDYHAAVLARLGLPVDVVQNGADAVAYLRRAASKGNAYDLCFVNWYMQGGEPFIRSVRENFPKGSLTICCSTNEKELVECQMLAAGVDCVVERPIYQEGMYRFLTELCRQESGKNGTGSEKI</sequence>
<dbReference type="GO" id="GO:0000160">
    <property type="term" value="P:phosphorelay signal transduction system"/>
    <property type="evidence" value="ECO:0007669"/>
    <property type="project" value="InterPro"/>
</dbReference>
<evidence type="ECO:0000256" key="2">
    <source>
        <dbReference type="ARBA" id="ARBA00022553"/>
    </source>
</evidence>
<dbReference type="Gene3D" id="3.40.50.2300">
    <property type="match status" value="2"/>
</dbReference>
<protein>
    <recommendedName>
        <fullName evidence="1">Stage 0 sporulation protein A homolog</fullName>
    </recommendedName>
</protein>
<dbReference type="RefSeq" id="WP_118096674.1">
    <property type="nucleotide sequence ID" value="NZ_QRVL01000001.1"/>
</dbReference>
<comment type="caution">
    <text evidence="6">The sequence shown here is derived from an EMBL/GenBank/DDBJ whole genome shotgun (WGS) entry which is preliminary data.</text>
</comment>
<evidence type="ECO:0000256" key="3">
    <source>
        <dbReference type="ARBA" id="ARBA00024867"/>
    </source>
</evidence>
<evidence type="ECO:0000313" key="7">
    <source>
        <dbReference type="Proteomes" id="UP000266172"/>
    </source>
</evidence>
<feature type="domain" description="Response regulatory" evidence="5">
    <location>
        <begin position="6"/>
        <end position="120"/>
    </location>
</feature>
<dbReference type="SUPFAM" id="SSF52172">
    <property type="entry name" value="CheY-like"/>
    <property type="match status" value="2"/>
</dbReference>
<dbReference type="InterPro" id="IPR011006">
    <property type="entry name" value="CheY-like_superfamily"/>
</dbReference>
<keyword evidence="2 4" id="KW-0597">Phosphoprotein</keyword>
<comment type="function">
    <text evidence="3">May play the central regulatory role in sporulation. It may be an element of the effector pathway responsible for the activation of sporulation genes in response to nutritional stress. Spo0A may act in concert with spo0H (a sigma factor) to control the expression of some genes that are critical to the sporulation process.</text>
</comment>
<dbReference type="EMBL" id="QRVL01000001">
    <property type="protein sequence ID" value="RGS42442.1"/>
    <property type="molecule type" value="Genomic_DNA"/>
</dbReference>
<accession>A0A395VG30</accession>
<proteinExistence type="predicted"/>
<feature type="modified residue" description="4-aspartylphosphate" evidence="4">
    <location>
        <position position="54"/>
    </location>
</feature>
<dbReference type="Proteomes" id="UP000266172">
    <property type="component" value="Unassembled WGS sequence"/>
</dbReference>
<dbReference type="InterPro" id="IPR001789">
    <property type="entry name" value="Sig_transdc_resp-reg_receiver"/>
</dbReference>
<evidence type="ECO:0000313" key="6">
    <source>
        <dbReference type="EMBL" id="RGS42442.1"/>
    </source>
</evidence>
<reference evidence="6 7" key="1">
    <citation type="submission" date="2018-08" db="EMBL/GenBank/DDBJ databases">
        <title>A genome reference for cultivated species of the human gut microbiota.</title>
        <authorList>
            <person name="Zou Y."/>
            <person name="Xue W."/>
            <person name="Luo G."/>
        </authorList>
    </citation>
    <scope>NUCLEOTIDE SEQUENCE [LARGE SCALE GENOMIC DNA]</scope>
    <source>
        <strain evidence="6 7">AF22-12AC</strain>
    </source>
</reference>
<evidence type="ECO:0000259" key="5">
    <source>
        <dbReference type="PROSITE" id="PS50110"/>
    </source>
</evidence>